<dbReference type="SUPFAM" id="SSF57667">
    <property type="entry name" value="beta-beta-alpha zinc fingers"/>
    <property type="match status" value="3"/>
</dbReference>
<dbReference type="FunFam" id="3.30.160.60:FF:000446">
    <property type="entry name" value="Zinc finger protein"/>
    <property type="match status" value="1"/>
</dbReference>
<comment type="caution">
    <text evidence="12">The sequence shown here is derived from an EMBL/GenBank/DDBJ whole genome shotgun (WGS) entry which is preliminary data.</text>
</comment>
<dbReference type="InterPro" id="IPR056438">
    <property type="entry name" value="Znf-C2H2_CTCF"/>
</dbReference>
<evidence type="ECO:0000256" key="6">
    <source>
        <dbReference type="ARBA" id="ARBA00023015"/>
    </source>
</evidence>
<feature type="region of interest" description="Disordered" evidence="10">
    <location>
        <begin position="73"/>
        <end position="94"/>
    </location>
</feature>
<evidence type="ECO:0000256" key="1">
    <source>
        <dbReference type="ARBA" id="ARBA00004123"/>
    </source>
</evidence>
<gene>
    <name evidence="12" type="primary">Znf513-L6</name>
    <name evidence="12" type="ORF">Hamer_G011921</name>
</gene>
<dbReference type="Pfam" id="PF23611">
    <property type="entry name" value="zf-C2H2_16"/>
    <property type="match status" value="1"/>
</dbReference>
<dbReference type="SMART" id="SM00355">
    <property type="entry name" value="ZnF_C2H2"/>
    <property type="match status" value="4"/>
</dbReference>
<dbReference type="FunFam" id="3.30.160.60:FF:000130">
    <property type="entry name" value="Spalt-like transcription factor 4"/>
    <property type="match status" value="1"/>
</dbReference>
<dbReference type="Gene3D" id="3.30.160.60">
    <property type="entry name" value="Classic Zinc Finger"/>
    <property type="match status" value="5"/>
</dbReference>
<dbReference type="PROSITE" id="PS50157">
    <property type="entry name" value="ZINC_FINGER_C2H2_2"/>
    <property type="match status" value="3"/>
</dbReference>
<keyword evidence="2" id="KW-0479">Metal-binding</keyword>
<dbReference type="Pfam" id="PF13909">
    <property type="entry name" value="zf-H2C2_5"/>
    <property type="match status" value="1"/>
</dbReference>
<dbReference type="Proteomes" id="UP000747542">
    <property type="component" value="Unassembled WGS sequence"/>
</dbReference>
<evidence type="ECO:0000256" key="10">
    <source>
        <dbReference type="SAM" id="MobiDB-lite"/>
    </source>
</evidence>
<protein>
    <submittedName>
        <fullName evidence="12">Zinc finger protein 513-like 6</fullName>
    </submittedName>
</protein>
<evidence type="ECO:0000256" key="2">
    <source>
        <dbReference type="ARBA" id="ARBA00022723"/>
    </source>
</evidence>
<evidence type="ECO:0000313" key="13">
    <source>
        <dbReference type="Proteomes" id="UP000747542"/>
    </source>
</evidence>
<reference evidence="12" key="1">
    <citation type="journal article" date="2021" name="Sci. Adv.">
        <title>The American lobster genome reveals insights on longevity, neural, and immune adaptations.</title>
        <authorList>
            <person name="Polinski J.M."/>
            <person name="Zimin A.V."/>
            <person name="Clark K.F."/>
            <person name="Kohn A.B."/>
            <person name="Sadowski N."/>
            <person name="Timp W."/>
            <person name="Ptitsyn A."/>
            <person name="Khanna P."/>
            <person name="Romanova D.Y."/>
            <person name="Williams P."/>
            <person name="Greenwood S.J."/>
            <person name="Moroz L.L."/>
            <person name="Walt D.R."/>
            <person name="Bodnar A.G."/>
        </authorList>
    </citation>
    <scope>NUCLEOTIDE SEQUENCE</scope>
    <source>
        <strain evidence="12">GMGI-L3</strain>
    </source>
</reference>
<keyword evidence="5" id="KW-0862">Zinc</keyword>
<comment type="subcellular location">
    <subcellularLocation>
        <location evidence="1">Nucleus</location>
    </subcellularLocation>
</comment>
<evidence type="ECO:0000256" key="7">
    <source>
        <dbReference type="ARBA" id="ARBA00023163"/>
    </source>
</evidence>
<evidence type="ECO:0000256" key="3">
    <source>
        <dbReference type="ARBA" id="ARBA00022737"/>
    </source>
</evidence>
<name>A0A8J5MWY7_HOMAM</name>
<evidence type="ECO:0000256" key="4">
    <source>
        <dbReference type="ARBA" id="ARBA00022771"/>
    </source>
</evidence>
<dbReference type="Pfam" id="PF00096">
    <property type="entry name" value="zf-C2H2"/>
    <property type="match status" value="1"/>
</dbReference>
<proteinExistence type="predicted"/>
<keyword evidence="6" id="KW-0805">Transcription regulation</keyword>
<keyword evidence="8" id="KW-0539">Nucleus</keyword>
<dbReference type="EMBL" id="JAHLQT010023139">
    <property type="protein sequence ID" value="KAG7165994.1"/>
    <property type="molecule type" value="Genomic_DNA"/>
</dbReference>
<feature type="domain" description="C2H2-type" evidence="11">
    <location>
        <begin position="127"/>
        <end position="154"/>
    </location>
</feature>
<organism evidence="12 13">
    <name type="scientific">Homarus americanus</name>
    <name type="common">American lobster</name>
    <dbReference type="NCBI Taxonomy" id="6706"/>
    <lineage>
        <taxon>Eukaryota</taxon>
        <taxon>Metazoa</taxon>
        <taxon>Ecdysozoa</taxon>
        <taxon>Arthropoda</taxon>
        <taxon>Crustacea</taxon>
        <taxon>Multicrustacea</taxon>
        <taxon>Malacostraca</taxon>
        <taxon>Eumalacostraca</taxon>
        <taxon>Eucarida</taxon>
        <taxon>Decapoda</taxon>
        <taxon>Pleocyemata</taxon>
        <taxon>Astacidea</taxon>
        <taxon>Nephropoidea</taxon>
        <taxon>Nephropidae</taxon>
        <taxon>Homarus</taxon>
    </lineage>
</organism>
<accession>A0A8J5MWY7</accession>
<keyword evidence="4 9" id="KW-0863">Zinc-finger</keyword>
<dbReference type="InterPro" id="IPR036236">
    <property type="entry name" value="Znf_C2H2_sf"/>
</dbReference>
<evidence type="ECO:0000256" key="8">
    <source>
        <dbReference type="ARBA" id="ARBA00023242"/>
    </source>
</evidence>
<dbReference type="PANTHER" id="PTHR24403">
    <property type="entry name" value="ZINC FINGER PROTEIN"/>
    <property type="match status" value="1"/>
</dbReference>
<keyword evidence="3" id="KW-0677">Repeat</keyword>
<sequence>VGAISDGQTTGWSGATGIRTGLNFKNKLHQCPYCPYATHVTTNLKKHARTHTGEKPFSCPYCPFRTTQKETVGLNNEGPWPGESRTTGTGKGHSSSKMHQCTFCRYSTNVTTNLKNHMRTHTGEKPFQCPHCSFCTTQKGSLRTHIRKHTGEKPFACAHCDYRSSTKGNLNAHMIVHRPQVTENGKARGGMSGGISSSVAHHLTTDAPQAAALSPQFFHVSPKSEPDSCSVTYVSPIIESVTCLLDPLSPSIGD</sequence>
<keyword evidence="13" id="KW-1185">Reference proteome</keyword>
<dbReference type="InterPro" id="IPR013087">
    <property type="entry name" value="Znf_C2H2_type"/>
</dbReference>
<dbReference type="GO" id="GO:0045944">
    <property type="term" value="P:positive regulation of transcription by RNA polymerase II"/>
    <property type="evidence" value="ECO:0007669"/>
    <property type="project" value="TreeGrafter"/>
</dbReference>
<evidence type="ECO:0000259" key="11">
    <source>
        <dbReference type="PROSITE" id="PS50157"/>
    </source>
</evidence>
<evidence type="ECO:0000256" key="9">
    <source>
        <dbReference type="PROSITE-ProRule" id="PRU00042"/>
    </source>
</evidence>
<evidence type="ECO:0000313" key="12">
    <source>
        <dbReference type="EMBL" id="KAG7165994.1"/>
    </source>
</evidence>
<feature type="non-terminal residue" evidence="12">
    <location>
        <position position="1"/>
    </location>
</feature>
<keyword evidence="7" id="KW-0804">Transcription</keyword>
<dbReference type="AlphaFoldDB" id="A0A8J5MWY7"/>
<dbReference type="GO" id="GO:0008270">
    <property type="term" value="F:zinc ion binding"/>
    <property type="evidence" value="ECO:0007669"/>
    <property type="project" value="UniProtKB-KW"/>
</dbReference>
<dbReference type="PANTHER" id="PTHR24403:SF67">
    <property type="entry name" value="FI01116P-RELATED"/>
    <property type="match status" value="1"/>
</dbReference>
<feature type="compositionally biased region" description="Polar residues" evidence="10">
    <location>
        <begin position="84"/>
        <end position="94"/>
    </location>
</feature>
<dbReference type="InterPro" id="IPR050688">
    <property type="entry name" value="Zinc_finger/UBP_domain"/>
</dbReference>
<dbReference type="GO" id="GO:0005634">
    <property type="term" value="C:nucleus"/>
    <property type="evidence" value="ECO:0007669"/>
    <property type="project" value="UniProtKB-SubCell"/>
</dbReference>
<feature type="domain" description="C2H2-type" evidence="11">
    <location>
        <begin position="29"/>
        <end position="56"/>
    </location>
</feature>
<dbReference type="FunFam" id="3.30.160.60:FF:002069">
    <property type="entry name" value="Uncharacterized protein"/>
    <property type="match status" value="1"/>
</dbReference>
<feature type="domain" description="C2H2-type" evidence="11">
    <location>
        <begin position="99"/>
        <end position="126"/>
    </location>
</feature>
<evidence type="ECO:0000256" key="5">
    <source>
        <dbReference type="ARBA" id="ARBA00022833"/>
    </source>
</evidence>